<evidence type="ECO:0000256" key="7">
    <source>
        <dbReference type="PIRSR" id="PIRSR600269-50"/>
    </source>
</evidence>
<dbReference type="AlphaFoldDB" id="A0A6A6PB63"/>
<dbReference type="GO" id="GO:0048038">
    <property type="term" value="F:quinone binding"/>
    <property type="evidence" value="ECO:0007669"/>
    <property type="project" value="InterPro"/>
</dbReference>
<keyword evidence="6 9" id="KW-0186">Copper</keyword>
<dbReference type="InterPro" id="IPR036460">
    <property type="entry name" value="Cu_amine_oxidase_C_sf"/>
</dbReference>
<evidence type="ECO:0000256" key="2">
    <source>
        <dbReference type="ARBA" id="ARBA00007983"/>
    </source>
</evidence>
<dbReference type="Proteomes" id="UP000799766">
    <property type="component" value="Unassembled WGS sequence"/>
</dbReference>
<dbReference type="PANTHER" id="PTHR10638">
    <property type="entry name" value="COPPER AMINE OXIDASE"/>
    <property type="match status" value="1"/>
</dbReference>
<dbReference type="GO" id="GO:0008131">
    <property type="term" value="F:primary methylamine oxidase activity"/>
    <property type="evidence" value="ECO:0007669"/>
    <property type="project" value="InterPro"/>
</dbReference>
<evidence type="ECO:0000256" key="8">
    <source>
        <dbReference type="PIRSR" id="PIRSR600269-51"/>
    </source>
</evidence>
<dbReference type="GO" id="GO:0005886">
    <property type="term" value="C:plasma membrane"/>
    <property type="evidence" value="ECO:0007669"/>
    <property type="project" value="TreeGrafter"/>
</dbReference>
<feature type="active site" description="Proton acceptor" evidence="7">
    <location>
        <position position="413"/>
    </location>
</feature>
<comment type="PTM">
    <text evidence="8 9">Topaquinone (TPQ) is generated by copper-dependent autoxidation of a specific tyrosyl residue.</text>
</comment>
<feature type="signal peptide" evidence="10">
    <location>
        <begin position="1"/>
        <end position="22"/>
    </location>
</feature>
<feature type="modified residue" description="2',4',5'-topaquinone" evidence="8">
    <location>
        <position position="502"/>
    </location>
</feature>
<name>A0A6A6PB63_9PEZI</name>
<comment type="cofactor">
    <cofactor evidence="1">
        <name>Cu cation</name>
        <dbReference type="ChEBI" id="CHEBI:23378"/>
    </cofactor>
</comment>
<dbReference type="SUPFAM" id="SSF54416">
    <property type="entry name" value="Amine oxidase N-terminal region"/>
    <property type="match status" value="2"/>
</dbReference>
<dbReference type="InterPro" id="IPR015798">
    <property type="entry name" value="Cu_amine_oxidase_C"/>
</dbReference>
<dbReference type="Pfam" id="PF01179">
    <property type="entry name" value="Cu_amine_oxid"/>
    <property type="match status" value="1"/>
</dbReference>
<dbReference type="InterPro" id="IPR016182">
    <property type="entry name" value="Cu_amine_oxidase_N-reg"/>
</dbReference>
<dbReference type="OrthoDB" id="3341590at2759"/>
<dbReference type="EMBL" id="MU001672">
    <property type="protein sequence ID" value="KAF2461214.1"/>
    <property type="molecule type" value="Genomic_DNA"/>
</dbReference>
<feature type="active site" description="Schiff-base intermediate with substrate; via topaquinone" evidence="7">
    <location>
        <position position="502"/>
    </location>
</feature>
<sequence length="797" mass="89786">MHQTRFLGVFGLCGLAPTATLAAVVKPAIGLERRLLHEEIDKRGWSPNDTCVSEESAPATTAPKANIWSAITPEDNAAVWDLLHDPATGLNLTAPGDAVLTDNYVYWIDTVPVNKSDALPYIDGDGPMPPKYARAIIFEGGKEPPISQEYMVGPLPVCEETTVAPLDYIYNGGMGGAVPFNGRHFDSKRSAATEPLITEVMSSIADITVAMFNGAYYGSDDDRTNLTTTSGTPLSFDGTQAFRNIMFRYPGEPHGTASYMIPLDFYILIDCTGTDASKYFLKGIVTGEMFYPSVDEFRAAYDSGEVAFAFQQTRDDNWAMVDYKPELGERELEERFSPSSLELDGKRYKIDPEARYVEYMGWSFYVHFTRSLGIMFYDIKFKGERILYELSLQEAVAQYAGNQPKAANTVYHDTYYDLGTYMTSMVEGFDCPFGATFWDVSYYEENLKVSNPDAVCIFETDMTHPLSRHRAGGGSTDYDFQNMGVVKGSFLGVRAIATVGNYDYAFTYQFHLDGTLQVEVRASGYLQSSYYYPDQQAWGPRIYQATMGSLHDHVLTWKADFDIVDTANSLQVSELKAVNQSQPWFPELGEFEQLQLDISYMEEEKQFNWFPNQQGMYVVVNKDALNQWGEYRGYRLVPGMSDIHLSVLNSPFSLKQNEFSKSHLAISQHHDTEVFANSVQNANLPWKPQQDFSMFFDGESVEQEDIVLWFNLGMHHFTRSEDVPVTLFTEAHSSILLAPQNFFDRAQDGDLKNRRWLVPDEDTGELMVETYGIELPQCPVILEEPADALGTNTETEY</sequence>
<evidence type="ECO:0000259" key="11">
    <source>
        <dbReference type="Pfam" id="PF01179"/>
    </source>
</evidence>
<dbReference type="PANTHER" id="PTHR10638:SF20">
    <property type="entry name" value="AMINE OXIDASE"/>
    <property type="match status" value="1"/>
</dbReference>
<comment type="cofactor">
    <cofactor evidence="9">
        <name>Cu cation</name>
        <dbReference type="ChEBI" id="CHEBI:23378"/>
    </cofactor>
    <text evidence="9">Contains 1 topaquinone per subunit.</text>
</comment>
<evidence type="ECO:0000313" key="13">
    <source>
        <dbReference type="EMBL" id="KAF2461214.1"/>
    </source>
</evidence>
<dbReference type="EC" id="1.4.3.-" evidence="9"/>
<dbReference type="Gene3D" id="2.70.98.20">
    <property type="entry name" value="Copper amine oxidase, catalytic domain"/>
    <property type="match status" value="1"/>
</dbReference>
<dbReference type="SUPFAM" id="SSF49998">
    <property type="entry name" value="Amine oxidase catalytic domain"/>
    <property type="match status" value="1"/>
</dbReference>
<feature type="domain" description="DUF1965" evidence="12">
    <location>
        <begin position="260"/>
        <end position="323"/>
    </location>
</feature>
<dbReference type="InterPro" id="IPR015328">
    <property type="entry name" value="DUF1965"/>
</dbReference>
<evidence type="ECO:0000256" key="1">
    <source>
        <dbReference type="ARBA" id="ARBA00001935"/>
    </source>
</evidence>
<feature type="chain" id="PRO_5025404291" description="Amine oxidase" evidence="10">
    <location>
        <begin position="23"/>
        <end position="797"/>
    </location>
</feature>
<dbReference type="GO" id="GO:0009308">
    <property type="term" value="P:amine metabolic process"/>
    <property type="evidence" value="ECO:0007669"/>
    <property type="project" value="UniProtKB-UniRule"/>
</dbReference>
<evidence type="ECO:0000256" key="9">
    <source>
        <dbReference type="RuleBase" id="RU000672"/>
    </source>
</evidence>
<keyword evidence="10" id="KW-0732">Signal</keyword>
<evidence type="ECO:0000259" key="12">
    <source>
        <dbReference type="Pfam" id="PF09248"/>
    </source>
</evidence>
<dbReference type="PRINTS" id="PR00766">
    <property type="entry name" value="CUDAOXIDASE"/>
</dbReference>
<proteinExistence type="inferred from homology"/>
<dbReference type="Gene3D" id="3.10.450.40">
    <property type="match status" value="2"/>
</dbReference>
<keyword evidence="14" id="KW-1185">Reference proteome</keyword>
<evidence type="ECO:0000256" key="10">
    <source>
        <dbReference type="SAM" id="SignalP"/>
    </source>
</evidence>
<comment type="similarity">
    <text evidence="2 9">Belongs to the copper/topaquinone oxidase family.</text>
</comment>
<keyword evidence="5 9" id="KW-0560">Oxidoreductase</keyword>
<keyword evidence="3 9" id="KW-0479">Metal-binding</keyword>
<evidence type="ECO:0000256" key="5">
    <source>
        <dbReference type="ARBA" id="ARBA00023002"/>
    </source>
</evidence>
<protein>
    <recommendedName>
        <fullName evidence="9">Amine oxidase</fullName>
        <ecNumber evidence="9">1.4.3.-</ecNumber>
    </recommendedName>
</protein>
<dbReference type="InterPro" id="IPR000269">
    <property type="entry name" value="Cu_amine_oxidase"/>
</dbReference>
<keyword evidence="4 7" id="KW-0801">TPQ</keyword>
<accession>A0A6A6PB63</accession>
<gene>
    <name evidence="13" type="ORF">BDY21DRAFT_279635</name>
</gene>
<evidence type="ECO:0000256" key="4">
    <source>
        <dbReference type="ARBA" id="ARBA00022772"/>
    </source>
</evidence>
<evidence type="ECO:0000256" key="3">
    <source>
        <dbReference type="ARBA" id="ARBA00022723"/>
    </source>
</evidence>
<reference evidence="13" key="1">
    <citation type="journal article" date="2020" name="Stud. Mycol.">
        <title>101 Dothideomycetes genomes: a test case for predicting lifestyles and emergence of pathogens.</title>
        <authorList>
            <person name="Haridas S."/>
            <person name="Albert R."/>
            <person name="Binder M."/>
            <person name="Bloem J."/>
            <person name="Labutti K."/>
            <person name="Salamov A."/>
            <person name="Andreopoulos B."/>
            <person name="Baker S."/>
            <person name="Barry K."/>
            <person name="Bills G."/>
            <person name="Bluhm B."/>
            <person name="Cannon C."/>
            <person name="Castanera R."/>
            <person name="Culley D."/>
            <person name="Daum C."/>
            <person name="Ezra D."/>
            <person name="Gonzalez J."/>
            <person name="Henrissat B."/>
            <person name="Kuo A."/>
            <person name="Liang C."/>
            <person name="Lipzen A."/>
            <person name="Lutzoni F."/>
            <person name="Magnuson J."/>
            <person name="Mondo S."/>
            <person name="Nolan M."/>
            <person name="Ohm R."/>
            <person name="Pangilinan J."/>
            <person name="Park H.-J."/>
            <person name="Ramirez L."/>
            <person name="Alfaro M."/>
            <person name="Sun H."/>
            <person name="Tritt A."/>
            <person name="Yoshinaga Y."/>
            <person name="Zwiers L.-H."/>
            <person name="Turgeon B."/>
            <person name="Goodwin S."/>
            <person name="Spatafora J."/>
            <person name="Crous P."/>
            <person name="Grigoriev I."/>
        </authorList>
    </citation>
    <scope>NUCLEOTIDE SEQUENCE</scope>
    <source>
        <strain evidence="13">ATCC 16933</strain>
    </source>
</reference>
<dbReference type="Pfam" id="PF09248">
    <property type="entry name" value="DUF1965"/>
    <property type="match status" value="1"/>
</dbReference>
<dbReference type="GO" id="GO:0005507">
    <property type="term" value="F:copper ion binding"/>
    <property type="evidence" value="ECO:0007669"/>
    <property type="project" value="InterPro"/>
</dbReference>
<organism evidence="13 14">
    <name type="scientific">Lineolata rhizophorae</name>
    <dbReference type="NCBI Taxonomy" id="578093"/>
    <lineage>
        <taxon>Eukaryota</taxon>
        <taxon>Fungi</taxon>
        <taxon>Dikarya</taxon>
        <taxon>Ascomycota</taxon>
        <taxon>Pezizomycotina</taxon>
        <taxon>Dothideomycetes</taxon>
        <taxon>Dothideomycetes incertae sedis</taxon>
        <taxon>Lineolatales</taxon>
        <taxon>Lineolataceae</taxon>
        <taxon>Lineolata</taxon>
    </lineage>
</organism>
<evidence type="ECO:0000256" key="6">
    <source>
        <dbReference type="ARBA" id="ARBA00023008"/>
    </source>
</evidence>
<feature type="domain" description="Copper amine oxidase catalytic" evidence="11">
    <location>
        <begin position="340"/>
        <end position="746"/>
    </location>
</feature>
<evidence type="ECO:0000313" key="14">
    <source>
        <dbReference type="Proteomes" id="UP000799766"/>
    </source>
</evidence>